<comment type="caution">
    <text evidence="6">The sequence shown here is derived from an EMBL/GenBank/DDBJ whole genome shotgun (WGS) entry which is preliminary data.</text>
</comment>
<evidence type="ECO:0000256" key="5">
    <source>
        <dbReference type="ARBA" id="ARBA00023180"/>
    </source>
</evidence>
<evidence type="ECO:0000256" key="4">
    <source>
        <dbReference type="ARBA" id="ARBA00022801"/>
    </source>
</evidence>
<reference evidence="6 7" key="1">
    <citation type="journal article" date="2019" name="Genome Biol. Evol.">
        <title>Insights into the evolution of the New World diploid cottons (Gossypium, subgenus Houzingenia) based on genome sequencing.</title>
        <authorList>
            <person name="Grover C.E."/>
            <person name="Arick M.A. 2nd"/>
            <person name="Thrash A."/>
            <person name="Conover J.L."/>
            <person name="Sanders W.S."/>
            <person name="Peterson D.G."/>
            <person name="Frelichowski J.E."/>
            <person name="Scheffler J.A."/>
            <person name="Scheffler B.E."/>
            <person name="Wendel J.F."/>
        </authorList>
    </citation>
    <scope>NUCLEOTIDE SEQUENCE [LARGE SCALE GENOMIC DNA]</scope>
    <source>
        <strain evidence="6">185</strain>
        <tissue evidence="6">Leaf</tissue>
    </source>
</reference>
<evidence type="ECO:0000313" key="7">
    <source>
        <dbReference type="Proteomes" id="UP000593577"/>
    </source>
</evidence>
<dbReference type="InterPro" id="IPR033124">
    <property type="entry name" value="Ser_caboxypep_his_AS"/>
</dbReference>
<evidence type="ECO:0000256" key="2">
    <source>
        <dbReference type="ARBA" id="ARBA00022645"/>
    </source>
</evidence>
<dbReference type="SUPFAM" id="SSF53474">
    <property type="entry name" value="alpha/beta-Hydrolases"/>
    <property type="match status" value="1"/>
</dbReference>
<keyword evidence="2" id="KW-0121">Carboxypeptidase</keyword>
<keyword evidence="7" id="KW-1185">Reference proteome</keyword>
<keyword evidence="3" id="KW-0645">Protease</keyword>
<dbReference type="Pfam" id="PF00450">
    <property type="entry name" value="Peptidase_S10"/>
    <property type="match status" value="1"/>
</dbReference>
<organism evidence="6 7">
    <name type="scientific">Gossypium aridum</name>
    <name type="common">American cotton</name>
    <name type="synonym">Erioxylum aridum</name>
    <dbReference type="NCBI Taxonomy" id="34290"/>
    <lineage>
        <taxon>Eukaryota</taxon>
        <taxon>Viridiplantae</taxon>
        <taxon>Streptophyta</taxon>
        <taxon>Embryophyta</taxon>
        <taxon>Tracheophyta</taxon>
        <taxon>Spermatophyta</taxon>
        <taxon>Magnoliopsida</taxon>
        <taxon>eudicotyledons</taxon>
        <taxon>Gunneridae</taxon>
        <taxon>Pentapetalae</taxon>
        <taxon>rosids</taxon>
        <taxon>malvids</taxon>
        <taxon>Malvales</taxon>
        <taxon>Malvaceae</taxon>
        <taxon>Malvoideae</taxon>
        <taxon>Gossypium</taxon>
    </lineage>
</organism>
<feature type="non-terminal residue" evidence="6">
    <location>
        <position position="1"/>
    </location>
</feature>
<dbReference type="Gene3D" id="3.40.50.11320">
    <property type="match status" value="1"/>
</dbReference>
<dbReference type="AlphaFoldDB" id="A0A7J8WJ18"/>
<sequence>VGGYVEEYEGVTLVTVRDAGHLVPSYQPARSLTMISSFLLRLFSPP</sequence>
<dbReference type="GO" id="GO:0004185">
    <property type="term" value="F:serine-type carboxypeptidase activity"/>
    <property type="evidence" value="ECO:0007669"/>
    <property type="project" value="InterPro"/>
</dbReference>
<protein>
    <submittedName>
        <fullName evidence="6">Uncharacterized protein</fullName>
    </submittedName>
</protein>
<accession>A0A7J8WJ18</accession>
<dbReference type="InterPro" id="IPR029058">
    <property type="entry name" value="AB_hydrolase_fold"/>
</dbReference>
<gene>
    <name evidence="6" type="ORF">Goari_016257</name>
</gene>
<evidence type="ECO:0000313" key="6">
    <source>
        <dbReference type="EMBL" id="MBA0674674.1"/>
    </source>
</evidence>
<keyword evidence="5" id="KW-0325">Glycoprotein</keyword>
<evidence type="ECO:0000256" key="3">
    <source>
        <dbReference type="ARBA" id="ARBA00022670"/>
    </source>
</evidence>
<dbReference type="EMBL" id="JABFAA010000001">
    <property type="protein sequence ID" value="MBA0674674.1"/>
    <property type="molecule type" value="Genomic_DNA"/>
</dbReference>
<dbReference type="GO" id="GO:0006508">
    <property type="term" value="P:proteolysis"/>
    <property type="evidence" value="ECO:0007669"/>
    <property type="project" value="UniProtKB-KW"/>
</dbReference>
<name>A0A7J8WJ18_GOSAI</name>
<dbReference type="Proteomes" id="UP000593577">
    <property type="component" value="Unassembled WGS sequence"/>
</dbReference>
<dbReference type="InterPro" id="IPR001563">
    <property type="entry name" value="Peptidase_S10"/>
</dbReference>
<proteinExistence type="inferred from homology"/>
<keyword evidence="4" id="KW-0378">Hydrolase</keyword>
<evidence type="ECO:0000256" key="1">
    <source>
        <dbReference type="ARBA" id="ARBA00009431"/>
    </source>
</evidence>
<comment type="similarity">
    <text evidence="1">Belongs to the peptidase S10 family.</text>
</comment>
<dbReference type="PROSITE" id="PS00560">
    <property type="entry name" value="CARBOXYPEPT_SER_HIS"/>
    <property type="match status" value="1"/>
</dbReference>